<organism evidence="5 6">
    <name type="scientific">Bacillus thermozeamaize</name>
    <dbReference type="NCBI Taxonomy" id="230954"/>
    <lineage>
        <taxon>Bacteria</taxon>
        <taxon>Bacillati</taxon>
        <taxon>Bacillota</taxon>
        <taxon>Bacilli</taxon>
        <taxon>Bacillales</taxon>
        <taxon>Bacillaceae</taxon>
        <taxon>Bacillus</taxon>
    </lineage>
</organism>
<evidence type="ECO:0000313" key="6">
    <source>
        <dbReference type="Proteomes" id="UP000196475"/>
    </source>
</evidence>
<protein>
    <submittedName>
        <fullName evidence="5">Peptide ABC transporter substrate-binding protein</fullName>
    </submittedName>
</protein>
<dbReference type="PANTHER" id="PTHR30290:SF38">
    <property type="entry name" value="D,D-DIPEPTIDE-BINDING PERIPLASMIC PROTEIN DDPA-RELATED"/>
    <property type="match status" value="1"/>
</dbReference>
<name>A0A1Y3PXL8_9BACI</name>
<keyword evidence="3" id="KW-0732">Signal</keyword>
<reference evidence="6" key="1">
    <citation type="submission" date="2016-06" db="EMBL/GenBank/DDBJ databases">
        <authorList>
            <person name="Nascimento L."/>
            <person name="Pereira R.V."/>
            <person name="Martins L.F."/>
            <person name="Quaggio R.B."/>
            <person name="Silva A.M."/>
            <person name="Setubal J.C."/>
        </authorList>
    </citation>
    <scope>NUCLEOTIDE SEQUENCE [LARGE SCALE GENOMIC DNA]</scope>
</reference>
<dbReference type="EMBL" id="LZRT01000010">
    <property type="protein sequence ID" value="OUM90836.1"/>
    <property type="molecule type" value="Genomic_DNA"/>
</dbReference>
<dbReference type="SUPFAM" id="SSF53850">
    <property type="entry name" value="Periplasmic binding protein-like II"/>
    <property type="match status" value="1"/>
</dbReference>
<evidence type="ECO:0000256" key="1">
    <source>
        <dbReference type="ARBA" id="ARBA00004193"/>
    </source>
</evidence>
<gene>
    <name evidence="5" type="ORF">BAA01_07015</name>
</gene>
<dbReference type="PANTHER" id="PTHR30290">
    <property type="entry name" value="PERIPLASMIC BINDING COMPONENT OF ABC TRANSPORTER"/>
    <property type="match status" value="1"/>
</dbReference>
<comment type="similarity">
    <text evidence="2">Belongs to the bacterial solute-binding protein 5 family.</text>
</comment>
<feature type="domain" description="Solute-binding protein family 5" evidence="4">
    <location>
        <begin position="25"/>
        <end position="381"/>
    </location>
</feature>
<dbReference type="Pfam" id="PF00496">
    <property type="entry name" value="SBP_bac_5"/>
    <property type="match status" value="1"/>
</dbReference>
<dbReference type="InterPro" id="IPR030678">
    <property type="entry name" value="Peptide/Ni-bd"/>
</dbReference>
<dbReference type="Proteomes" id="UP000196475">
    <property type="component" value="Unassembled WGS sequence"/>
</dbReference>
<proteinExistence type="inferred from homology"/>
<dbReference type="AlphaFoldDB" id="A0A1Y3PXL8"/>
<accession>A0A1Y3PXL8</accession>
<evidence type="ECO:0000256" key="3">
    <source>
        <dbReference type="ARBA" id="ARBA00022729"/>
    </source>
</evidence>
<dbReference type="Gene3D" id="3.10.105.10">
    <property type="entry name" value="Dipeptide-binding Protein, Domain 3"/>
    <property type="match status" value="1"/>
</dbReference>
<dbReference type="GO" id="GO:0043190">
    <property type="term" value="C:ATP-binding cassette (ABC) transporter complex"/>
    <property type="evidence" value="ECO:0007669"/>
    <property type="project" value="InterPro"/>
</dbReference>
<dbReference type="Gene3D" id="3.40.190.10">
    <property type="entry name" value="Periplasmic binding protein-like II"/>
    <property type="match status" value="1"/>
</dbReference>
<dbReference type="GO" id="GO:0042597">
    <property type="term" value="C:periplasmic space"/>
    <property type="evidence" value="ECO:0007669"/>
    <property type="project" value="UniProtKB-ARBA"/>
</dbReference>
<sequence>MGLVYSKLLTYKTGPDVDYSDYVLTGDLAEDWEVSEDGKVYTFHLRKDAKWQNVPPVNGRPVVAEDVIATMERIRSLPGHQVYMLEKVEKMEAPDQHTVVFTLKEPFAPFLNYMANHYMWILPKEGIEGKFDLATKAIGSGPFILEKWEDNVEAILKRNPDYYMKGKPYLDEIRIMVVPDQGARIAAFRTGQTESIGIISPREVENLRKSNPDINVSKVLFPTQIIVYMNMTKPPFDDLRVRKAISMAIDRKGLLKQIFGDGEVSSPVNPSLADWALPLEEREALQPYDPEKAKALLKEAGYPNGFSTKIMVTNAYGEQVVQTAQWIAEDLKKVGINAEIEVVEYATYFSKRWPGLQYDIGVGFQSFYQEPDEWLRGQLHSKSPRNWFGVKIPELDKMLDEQRLIMDEEQRKKKVHEIQRYVLENVINPIPLITHYVETPHQPWVRDHHPHASYGNIHLKDVWLDK</sequence>
<dbReference type="InterPro" id="IPR000914">
    <property type="entry name" value="SBP_5_dom"/>
</dbReference>
<dbReference type="PIRSF" id="PIRSF002741">
    <property type="entry name" value="MppA"/>
    <property type="match status" value="1"/>
</dbReference>
<dbReference type="InterPro" id="IPR023765">
    <property type="entry name" value="SBP_5_CS"/>
</dbReference>
<dbReference type="GO" id="GO:1904680">
    <property type="term" value="F:peptide transmembrane transporter activity"/>
    <property type="evidence" value="ECO:0007669"/>
    <property type="project" value="TreeGrafter"/>
</dbReference>
<evidence type="ECO:0000259" key="4">
    <source>
        <dbReference type="Pfam" id="PF00496"/>
    </source>
</evidence>
<dbReference type="InterPro" id="IPR039424">
    <property type="entry name" value="SBP_5"/>
</dbReference>
<evidence type="ECO:0000256" key="2">
    <source>
        <dbReference type="ARBA" id="ARBA00005695"/>
    </source>
</evidence>
<dbReference type="PROSITE" id="PS01040">
    <property type="entry name" value="SBP_BACTERIAL_5"/>
    <property type="match status" value="1"/>
</dbReference>
<dbReference type="GO" id="GO:0015833">
    <property type="term" value="P:peptide transport"/>
    <property type="evidence" value="ECO:0007669"/>
    <property type="project" value="TreeGrafter"/>
</dbReference>
<comment type="subcellular location">
    <subcellularLocation>
        <location evidence="1">Cell membrane</location>
        <topology evidence="1">Lipid-anchor</topology>
    </subcellularLocation>
</comment>
<evidence type="ECO:0000313" key="5">
    <source>
        <dbReference type="EMBL" id="OUM90836.1"/>
    </source>
</evidence>
<comment type="caution">
    <text evidence="5">The sequence shown here is derived from an EMBL/GenBank/DDBJ whole genome shotgun (WGS) entry which is preliminary data.</text>
</comment>